<dbReference type="SMART" id="SM00323">
    <property type="entry name" value="RasGAP"/>
    <property type="match status" value="1"/>
</dbReference>
<keyword evidence="2" id="KW-0175">Coiled coil</keyword>
<evidence type="ECO:0000313" key="6">
    <source>
        <dbReference type="EMBL" id="KAJ6231420.1"/>
    </source>
</evidence>
<evidence type="ECO:0000259" key="4">
    <source>
        <dbReference type="PROSITE" id="PS50004"/>
    </source>
</evidence>
<dbReference type="PROSITE" id="PS50018">
    <property type="entry name" value="RAS_GTPASE_ACTIV_2"/>
    <property type="match status" value="1"/>
</dbReference>
<feature type="domain" description="C2" evidence="4">
    <location>
        <begin position="1"/>
        <end position="109"/>
    </location>
</feature>
<evidence type="ECO:0000313" key="7">
    <source>
        <dbReference type="Proteomes" id="UP001150062"/>
    </source>
</evidence>
<reference evidence="6" key="1">
    <citation type="submission" date="2022-08" db="EMBL/GenBank/DDBJ databases">
        <title>Novel sulfate-reducing endosymbionts in the free-living metamonad Anaeramoeba.</title>
        <authorList>
            <person name="Jerlstrom-Hultqvist J."/>
            <person name="Cepicka I."/>
            <person name="Gallot-Lavallee L."/>
            <person name="Salas-Leiva D."/>
            <person name="Curtis B.A."/>
            <person name="Zahonova K."/>
            <person name="Pipaliya S."/>
            <person name="Dacks J."/>
            <person name="Roger A.J."/>
        </authorList>
    </citation>
    <scope>NUCLEOTIDE SEQUENCE</scope>
    <source>
        <strain evidence="6">Schooner1</strain>
    </source>
</reference>
<dbReference type="Pfam" id="PF04784">
    <property type="entry name" value="DUF547"/>
    <property type="match status" value="1"/>
</dbReference>
<dbReference type="SUPFAM" id="SSF49562">
    <property type="entry name" value="C2 domain (Calcium/lipid-binding domain, CaLB)"/>
    <property type="match status" value="1"/>
</dbReference>
<dbReference type="SUPFAM" id="SSF48350">
    <property type="entry name" value="GTPase activation domain, GAP"/>
    <property type="match status" value="1"/>
</dbReference>
<dbReference type="SMART" id="SM00239">
    <property type="entry name" value="C2"/>
    <property type="match status" value="1"/>
</dbReference>
<accession>A0ABQ8XGH8</accession>
<feature type="coiled-coil region" evidence="2">
    <location>
        <begin position="572"/>
        <end position="613"/>
    </location>
</feature>
<feature type="domain" description="Ras-GAP" evidence="5">
    <location>
        <begin position="205"/>
        <end position="395"/>
    </location>
</feature>
<sequence length="898" mass="105121">MISENEPPQLYCKVLQIQNIDNGQLATNKQLMIGCDLETEKLKLQTSTNSLSNLTWNEEFLFLVKKRKAILKVSVYTYPDNQTKKGNLVGFVEIGIEELLHEKPIEKWFPLKNKKTENKKTAQDTKQNQTNSTNKTNDSEPQQKSNKKGDVKIKLKVHFIFTKKYLFEEKQQTSYRSKFKKLIKILDTDKSKFLLTFTNLIHARDSDKISTNFISVLRSYNKATSFLFYSILREISSVKSPHRLFRKNSISRNMITNFFTTIGRDYLSAILKKPIAGVLKHQEIIQIDKSKIDNDEYEKNIKLVEKILQKFIDVIAGSAKQIPEDIKSILLHVSTTFKNKFKDSKEYELLMVLFSRFIFSALNNPQLYGIIDYEMTQQNKENIRLVSIILHGIIEKSKLNEKSNFFSIAQNLSNKNNQKMEGFIKKIINSASVLNENEKQNQNTYQCQFQDLIDFRNFLYKYFDRIDVLQHDTKKNVKEGTKTKNASKFEEKKKKIAVILNELKEASYTVYTKSHNISNKQIKKQKAMKITQSIVYVTDEYNEGEEDIGILNQNYKVGQNRRKATLIAEELLKLLSGLREKYIQDNNKIEEEIKKKKKEKKQKKEKKKAQKQIFVPGLGMLDVEGDEGSEEKEKDDEQETELIFLPVEWAKIENSKEYINGIQICGELKNANLNKLNLSEKLAFWINIANCLFLHSCIVNKDHPETFFHLREYNQDYKYTIMGLNYSREDIMQGILKDNKRYFPKKDPRRDSVLMSTMFIPYTFFAITNMQLISPDLFVYHGEILDKELFDLCGRYLKKFFRISHAKSSHPKLIIPTLFQWNKNNLGGTDSKVIDFISSVLRITDNKTFNKLSLIRSQNVFINPVYTDVFKKNYQKIDHQLGDIVFLFNQNGIYEKEK</sequence>
<dbReference type="InterPro" id="IPR006869">
    <property type="entry name" value="DUF547"/>
</dbReference>
<gene>
    <name evidence="6" type="ORF">M0813_05846</name>
</gene>
<dbReference type="EMBL" id="JAOAOG010000300">
    <property type="protein sequence ID" value="KAJ6231420.1"/>
    <property type="molecule type" value="Genomic_DNA"/>
</dbReference>
<dbReference type="Pfam" id="PF00616">
    <property type="entry name" value="RasGAP"/>
    <property type="match status" value="1"/>
</dbReference>
<evidence type="ECO:0000256" key="1">
    <source>
        <dbReference type="ARBA" id="ARBA00022468"/>
    </source>
</evidence>
<evidence type="ECO:0000259" key="5">
    <source>
        <dbReference type="PROSITE" id="PS50018"/>
    </source>
</evidence>
<organism evidence="6 7">
    <name type="scientific">Anaeramoeba flamelloides</name>
    <dbReference type="NCBI Taxonomy" id="1746091"/>
    <lineage>
        <taxon>Eukaryota</taxon>
        <taxon>Metamonada</taxon>
        <taxon>Anaeramoebidae</taxon>
        <taxon>Anaeramoeba</taxon>
    </lineage>
</organism>
<dbReference type="Gene3D" id="2.60.40.150">
    <property type="entry name" value="C2 domain"/>
    <property type="match status" value="1"/>
</dbReference>
<protein>
    <submittedName>
        <fullName evidence="6">Ras gtpase-activating protein</fullName>
    </submittedName>
</protein>
<dbReference type="InterPro" id="IPR035892">
    <property type="entry name" value="C2_domain_sf"/>
</dbReference>
<proteinExistence type="predicted"/>
<feature type="compositionally biased region" description="Low complexity" evidence="3">
    <location>
        <begin position="124"/>
        <end position="136"/>
    </location>
</feature>
<dbReference type="InterPro" id="IPR039360">
    <property type="entry name" value="Ras_GTPase"/>
</dbReference>
<dbReference type="InterPro" id="IPR000008">
    <property type="entry name" value="C2_dom"/>
</dbReference>
<dbReference type="PANTHER" id="PTHR10194:SF150">
    <property type="entry name" value="RAS-GAP DOMAIN-CONTAINING PROTEIN"/>
    <property type="match status" value="1"/>
</dbReference>
<dbReference type="Gene3D" id="1.10.506.10">
    <property type="entry name" value="GTPase Activation - p120gap, domain 1"/>
    <property type="match status" value="1"/>
</dbReference>
<dbReference type="Pfam" id="PF00168">
    <property type="entry name" value="C2"/>
    <property type="match status" value="1"/>
</dbReference>
<keyword evidence="1" id="KW-0343">GTPase activation</keyword>
<evidence type="ECO:0000256" key="2">
    <source>
        <dbReference type="SAM" id="Coils"/>
    </source>
</evidence>
<keyword evidence="7" id="KW-1185">Reference proteome</keyword>
<dbReference type="PROSITE" id="PS50004">
    <property type="entry name" value="C2"/>
    <property type="match status" value="1"/>
</dbReference>
<dbReference type="PANTHER" id="PTHR10194">
    <property type="entry name" value="RAS GTPASE-ACTIVATING PROTEINS"/>
    <property type="match status" value="1"/>
</dbReference>
<comment type="caution">
    <text evidence="6">The sequence shown here is derived from an EMBL/GenBank/DDBJ whole genome shotgun (WGS) entry which is preliminary data.</text>
</comment>
<dbReference type="InterPro" id="IPR008936">
    <property type="entry name" value="Rho_GTPase_activation_prot"/>
</dbReference>
<evidence type="ECO:0000256" key="3">
    <source>
        <dbReference type="SAM" id="MobiDB-lite"/>
    </source>
</evidence>
<dbReference type="Proteomes" id="UP001150062">
    <property type="component" value="Unassembled WGS sequence"/>
</dbReference>
<dbReference type="InterPro" id="IPR001936">
    <property type="entry name" value="RasGAP_dom"/>
</dbReference>
<name>A0ABQ8XGH8_9EUKA</name>
<feature type="region of interest" description="Disordered" evidence="3">
    <location>
        <begin position="116"/>
        <end position="149"/>
    </location>
</feature>
<dbReference type="CDD" id="cd00030">
    <property type="entry name" value="C2"/>
    <property type="match status" value="1"/>
</dbReference>